<dbReference type="InterPro" id="IPR004358">
    <property type="entry name" value="Sig_transdc_His_kin-like_C"/>
</dbReference>
<dbReference type="PANTHER" id="PTHR43547:SF2">
    <property type="entry name" value="HYBRID SIGNAL TRANSDUCTION HISTIDINE KINASE C"/>
    <property type="match status" value="1"/>
</dbReference>
<evidence type="ECO:0000256" key="8">
    <source>
        <dbReference type="ARBA" id="ARBA00023125"/>
    </source>
</evidence>
<proteinExistence type="predicted"/>
<dbReference type="InterPro" id="IPR003661">
    <property type="entry name" value="HisK_dim/P_dom"/>
</dbReference>
<comment type="caution">
    <text evidence="14">The sequence shown here is derived from an EMBL/GenBank/DDBJ whole genome shotgun (WGS) entry which is preliminary data.</text>
</comment>
<dbReference type="Gene3D" id="3.30.565.10">
    <property type="entry name" value="Histidine kinase-like ATPase, C-terminal domain"/>
    <property type="match status" value="1"/>
</dbReference>
<evidence type="ECO:0000256" key="1">
    <source>
        <dbReference type="ARBA" id="ARBA00000085"/>
    </source>
</evidence>
<dbReference type="CDD" id="cd17625">
    <property type="entry name" value="REC_OmpR_DrrD-like"/>
    <property type="match status" value="1"/>
</dbReference>
<dbReference type="InterPro" id="IPR003594">
    <property type="entry name" value="HATPase_dom"/>
</dbReference>
<dbReference type="Proteomes" id="UP000824017">
    <property type="component" value="Unassembled WGS sequence"/>
</dbReference>
<dbReference type="InterPro" id="IPR001789">
    <property type="entry name" value="Sig_transdc_resp-reg_receiver"/>
</dbReference>
<dbReference type="GO" id="GO:0003677">
    <property type="term" value="F:DNA binding"/>
    <property type="evidence" value="ECO:0007669"/>
    <property type="project" value="UniProtKB-KW"/>
</dbReference>
<dbReference type="PANTHER" id="PTHR43547">
    <property type="entry name" value="TWO-COMPONENT HISTIDINE KINASE"/>
    <property type="match status" value="1"/>
</dbReference>
<name>A0A9D2IJI3_9FIRM</name>
<keyword evidence="5" id="KW-0808">Transferase</keyword>
<keyword evidence="5" id="KW-0418">Kinase</keyword>
<dbReference type="SMART" id="SM00448">
    <property type="entry name" value="REC"/>
    <property type="match status" value="1"/>
</dbReference>
<evidence type="ECO:0000256" key="5">
    <source>
        <dbReference type="ARBA" id="ARBA00022777"/>
    </source>
</evidence>
<keyword evidence="6" id="KW-0902">Two-component regulatory system</keyword>
<dbReference type="Pfam" id="PF00512">
    <property type="entry name" value="HisKA"/>
    <property type="match status" value="1"/>
</dbReference>
<dbReference type="EC" id="2.7.13.3" evidence="2"/>
<dbReference type="Gene3D" id="1.10.287.130">
    <property type="match status" value="1"/>
</dbReference>
<dbReference type="CDD" id="cd00082">
    <property type="entry name" value="HisKA"/>
    <property type="match status" value="1"/>
</dbReference>
<protein>
    <recommendedName>
        <fullName evidence="3">Stage 0 sporulation protein A homolog</fullName>
        <ecNumber evidence="2">2.7.13.3</ecNumber>
    </recommendedName>
</protein>
<dbReference type="CDD" id="cd00075">
    <property type="entry name" value="HATPase"/>
    <property type="match status" value="1"/>
</dbReference>
<reference evidence="14" key="1">
    <citation type="journal article" date="2021" name="PeerJ">
        <title>Extensive microbial diversity within the chicken gut microbiome revealed by metagenomics and culture.</title>
        <authorList>
            <person name="Gilroy R."/>
            <person name="Ravi A."/>
            <person name="Getino M."/>
            <person name="Pursley I."/>
            <person name="Horton D.L."/>
            <person name="Alikhan N.F."/>
            <person name="Baker D."/>
            <person name="Gharbi K."/>
            <person name="Hall N."/>
            <person name="Watson M."/>
            <person name="Adriaenssens E.M."/>
            <person name="Foster-Nyarko E."/>
            <person name="Jarju S."/>
            <person name="Secka A."/>
            <person name="Antonio M."/>
            <person name="Oren A."/>
            <person name="Chaudhuri R.R."/>
            <person name="La Ragione R."/>
            <person name="Hildebrand F."/>
            <person name="Pallen M.J."/>
        </authorList>
    </citation>
    <scope>NUCLEOTIDE SEQUENCE</scope>
    <source>
        <strain evidence="14">ChiGjej1B1-13045</strain>
    </source>
</reference>
<dbReference type="InterPro" id="IPR036890">
    <property type="entry name" value="HATPase_C_sf"/>
</dbReference>
<dbReference type="Gene3D" id="6.10.250.690">
    <property type="match status" value="1"/>
</dbReference>
<sequence>MRLLLVEDEKRMAQALCEILRLEKYDVDHCADGLDGMYAIESGIYDLVILDVMLPRKNGFEIVKEVREKGIRTPILMLTAKSELDDKVTGLDCGADDYLTKPFMTRELLARIRALCRRNISVPGGMLAYGDIALHRDSLMLSCGENSVRLSEKEYRIMEYLIMNQRQKQFVSDAGHELKTPVAVMNANLELLSREIGDNQWLSNIQYENERMSALIIQLLELSKAENVTPQMELLDLSRLVCGETLPFETVAYENGLLLNSSIAEGIQAEGNSIQLKQLVSILLDNAVRHSSSGGEVQILLKKEKNHAVLSVVNSGEEITPEQQKHLFERFYRTDTARTGEDGHYGLGLAIARAIAESNKGSIAVRCHDGKVEFIVKLTIKK</sequence>
<evidence type="ECO:0000313" key="14">
    <source>
        <dbReference type="EMBL" id="HIZ13201.1"/>
    </source>
</evidence>
<evidence type="ECO:0000256" key="2">
    <source>
        <dbReference type="ARBA" id="ARBA00012438"/>
    </source>
</evidence>
<evidence type="ECO:0000256" key="3">
    <source>
        <dbReference type="ARBA" id="ARBA00018672"/>
    </source>
</evidence>
<accession>A0A9D2IJI3</accession>
<evidence type="ECO:0000256" key="9">
    <source>
        <dbReference type="ARBA" id="ARBA00023163"/>
    </source>
</evidence>
<dbReference type="PROSITE" id="PS50110">
    <property type="entry name" value="RESPONSE_REGULATORY"/>
    <property type="match status" value="1"/>
</dbReference>
<dbReference type="Gene3D" id="3.40.50.2300">
    <property type="match status" value="1"/>
</dbReference>
<reference evidence="14" key="2">
    <citation type="submission" date="2021-04" db="EMBL/GenBank/DDBJ databases">
        <authorList>
            <person name="Gilroy R."/>
        </authorList>
    </citation>
    <scope>NUCLEOTIDE SEQUENCE</scope>
    <source>
        <strain evidence="14">ChiGjej1B1-13045</strain>
    </source>
</reference>
<dbReference type="AlphaFoldDB" id="A0A9D2IJI3"/>
<dbReference type="EMBL" id="DXCD01000122">
    <property type="protein sequence ID" value="HIZ13201.1"/>
    <property type="molecule type" value="Genomic_DNA"/>
</dbReference>
<keyword evidence="4 11" id="KW-0597">Phosphoprotein</keyword>
<dbReference type="Pfam" id="PF02518">
    <property type="entry name" value="HATPase_c"/>
    <property type="match status" value="1"/>
</dbReference>
<comment type="catalytic activity">
    <reaction evidence="1">
        <text>ATP + protein L-histidine = ADP + protein N-phospho-L-histidine.</text>
        <dbReference type="EC" id="2.7.13.3"/>
    </reaction>
</comment>
<gene>
    <name evidence="14" type="ORF">H9817_04685</name>
</gene>
<dbReference type="PROSITE" id="PS50109">
    <property type="entry name" value="HIS_KIN"/>
    <property type="match status" value="1"/>
</dbReference>
<evidence type="ECO:0000256" key="4">
    <source>
        <dbReference type="ARBA" id="ARBA00022553"/>
    </source>
</evidence>
<evidence type="ECO:0000256" key="6">
    <source>
        <dbReference type="ARBA" id="ARBA00023012"/>
    </source>
</evidence>
<keyword evidence="7" id="KW-0805">Transcription regulation</keyword>
<dbReference type="SUPFAM" id="SSF55874">
    <property type="entry name" value="ATPase domain of HSP90 chaperone/DNA topoisomerase II/histidine kinase"/>
    <property type="match status" value="1"/>
</dbReference>
<keyword evidence="9" id="KW-0804">Transcription</keyword>
<feature type="domain" description="Histidine kinase" evidence="12">
    <location>
        <begin position="173"/>
        <end position="382"/>
    </location>
</feature>
<dbReference type="SMART" id="SM00388">
    <property type="entry name" value="HisKA"/>
    <property type="match status" value="1"/>
</dbReference>
<evidence type="ECO:0000259" key="12">
    <source>
        <dbReference type="PROSITE" id="PS50109"/>
    </source>
</evidence>
<organism evidence="14 15">
    <name type="scientific">Candidatus Mediterraneibacter stercorigallinarum</name>
    <dbReference type="NCBI Taxonomy" id="2838686"/>
    <lineage>
        <taxon>Bacteria</taxon>
        <taxon>Bacillati</taxon>
        <taxon>Bacillota</taxon>
        <taxon>Clostridia</taxon>
        <taxon>Lachnospirales</taxon>
        <taxon>Lachnospiraceae</taxon>
        <taxon>Mediterraneibacter</taxon>
    </lineage>
</organism>
<feature type="domain" description="Response regulatory" evidence="13">
    <location>
        <begin position="2"/>
        <end position="116"/>
    </location>
</feature>
<dbReference type="SUPFAM" id="SSF47384">
    <property type="entry name" value="Homodimeric domain of signal transducing histidine kinase"/>
    <property type="match status" value="1"/>
</dbReference>
<dbReference type="InterPro" id="IPR036097">
    <property type="entry name" value="HisK_dim/P_sf"/>
</dbReference>
<dbReference type="FunFam" id="3.40.50.2300:FF:000002">
    <property type="entry name" value="DNA-binding response regulator PhoP"/>
    <property type="match status" value="1"/>
</dbReference>
<evidence type="ECO:0000313" key="15">
    <source>
        <dbReference type="Proteomes" id="UP000824017"/>
    </source>
</evidence>
<dbReference type="InterPro" id="IPR005467">
    <property type="entry name" value="His_kinase_dom"/>
</dbReference>
<feature type="modified residue" description="4-aspartylphosphate" evidence="11">
    <location>
        <position position="51"/>
    </location>
</feature>
<dbReference type="InterPro" id="IPR011006">
    <property type="entry name" value="CheY-like_superfamily"/>
</dbReference>
<comment type="function">
    <text evidence="10">May play the central regulatory role in sporulation. It may be an element of the effector pathway responsible for the activation of sporulation genes in response to nutritional stress. Spo0A may act in concert with spo0H (a sigma factor) to control the expression of some genes that are critical to the sporulation process.</text>
</comment>
<evidence type="ECO:0000256" key="10">
    <source>
        <dbReference type="ARBA" id="ARBA00024867"/>
    </source>
</evidence>
<dbReference type="PRINTS" id="PR00344">
    <property type="entry name" value="BCTRLSENSOR"/>
</dbReference>
<dbReference type="SMART" id="SM00387">
    <property type="entry name" value="HATPase_c"/>
    <property type="match status" value="1"/>
</dbReference>
<dbReference type="GO" id="GO:0000155">
    <property type="term" value="F:phosphorelay sensor kinase activity"/>
    <property type="evidence" value="ECO:0007669"/>
    <property type="project" value="InterPro"/>
</dbReference>
<dbReference type="SUPFAM" id="SSF52172">
    <property type="entry name" value="CheY-like"/>
    <property type="match status" value="1"/>
</dbReference>
<keyword evidence="8" id="KW-0238">DNA-binding</keyword>
<evidence type="ECO:0000259" key="13">
    <source>
        <dbReference type="PROSITE" id="PS50110"/>
    </source>
</evidence>
<evidence type="ECO:0000256" key="7">
    <source>
        <dbReference type="ARBA" id="ARBA00023015"/>
    </source>
</evidence>
<dbReference type="Pfam" id="PF00072">
    <property type="entry name" value="Response_reg"/>
    <property type="match status" value="1"/>
</dbReference>
<evidence type="ECO:0000256" key="11">
    <source>
        <dbReference type="PROSITE-ProRule" id="PRU00169"/>
    </source>
</evidence>